<evidence type="ECO:0000256" key="4">
    <source>
        <dbReference type="ARBA" id="ARBA00022989"/>
    </source>
</evidence>
<feature type="transmembrane region" description="Helical" evidence="6">
    <location>
        <begin position="303"/>
        <end position="326"/>
    </location>
</feature>
<reference evidence="8 9" key="1">
    <citation type="submission" date="2020-08" db="EMBL/GenBank/DDBJ databases">
        <title>Sequencing the genomes of 1000 actinobacteria strains.</title>
        <authorList>
            <person name="Klenk H.-P."/>
        </authorList>
    </citation>
    <scope>NUCLEOTIDE SEQUENCE [LARGE SCALE GENOMIC DNA]</scope>
    <source>
        <strain evidence="8 9">DSM 28967</strain>
    </source>
</reference>
<feature type="transmembrane region" description="Helical" evidence="6">
    <location>
        <begin position="364"/>
        <end position="383"/>
    </location>
</feature>
<proteinExistence type="predicted"/>
<keyword evidence="4 6" id="KW-1133">Transmembrane helix</keyword>
<keyword evidence="3 6" id="KW-0812">Transmembrane</keyword>
<feature type="transmembrane region" description="Helical" evidence="6">
    <location>
        <begin position="53"/>
        <end position="74"/>
    </location>
</feature>
<feature type="transmembrane region" description="Helical" evidence="6">
    <location>
        <begin position="254"/>
        <end position="272"/>
    </location>
</feature>
<feature type="transmembrane region" description="Helical" evidence="6">
    <location>
        <begin position="143"/>
        <end position="162"/>
    </location>
</feature>
<evidence type="ECO:0000259" key="7">
    <source>
        <dbReference type="PROSITE" id="PS50850"/>
    </source>
</evidence>
<dbReference type="Gene3D" id="1.20.1250.20">
    <property type="entry name" value="MFS general substrate transporter like domains"/>
    <property type="match status" value="1"/>
</dbReference>
<keyword evidence="2" id="KW-1003">Cell membrane</keyword>
<comment type="caution">
    <text evidence="8">The sequence shown here is derived from an EMBL/GenBank/DDBJ whole genome shotgun (WGS) entry which is preliminary data.</text>
</comment>
<gene>
    <name evidence="8" type="ORF">HDA39_003599</name>
</gene>
<dbReference type="GO" id="GO:0005886">
    <property type="term" value="C:plasma membrane"/>
    <property type="evidence" value="ECO:0007669"/>
    <property type="project" value="UniProtKB-SubCell"/>
</dbReference>
<feature type="transmembrane region" description="Helical" evidence="6">
    <location>
        <begin position="338"/>
        <end position="358"/>
    </location>
</feature>
<accession>A0A7W9MV59</accession>
<feature type="domain" description="Major facilitator superfamily (MFS) profile" evidence="7">
    <location>
        <begin position="9"/>
        <end position="389"/>
    </location>
</feature>
<dbReference type="InterPro" id="IPR011701">
    <property type="entry name" value="MFS"/>
</dbReference>
<dbReference type="GO" id="GO:0022857">
    <property type="term" value="F:transmembrane transporter activity"/>
    <property type="evidence" value="ECO:0007669"/>
    <property type="project" value="InterPro"/>
</dbReference>
<dbReference type="CDD" id="cd17324">
    <property type="entry name" value="MFS_NepI_like"/>
    <property type="match status" value="1"/>
</dbReference>
<dbReference type="InterPro" id="IPR036259">
    <property type="entry name" value="MFS_trans_sf"/>
</dbReference>
<feature type="transmembrane region" description="Helical" evidence="6">
    <location>
        <begin position="12"/>
        <end position="33"/>
    </location>
</feature>
<dbReference type="Pfam" id="PF07690">
    <property type="entry name" value="MFS_1"/>
    <property type="match status" value="1"/>
</dbReference>
<evidence type="ECO:0000313" key="8">
    <source>
        <dbReference type="EMBL" id="MBB5836865.1"/>
    </source>
</evidence>
<name>A0A7W9MV59_9ACTN</name>
<organism evidence="8 9">
    <name type="scientific">Kribbella italica</name>
    <dbReference type="NCBI Taxonomy" id="1540520"/>
    <lineage>
        <taxon>Bacteria</taxon>
        <taxon>Bacillati</taxon>
        <taxon>Actinomycetota</taxon>
        <taxon>Actinomycetes</taxon>
        <taxon>Propionibacteriales</taxon>
        <taxon>Kribbellaceae</taxon>
        <taxon>Kribbella</taxon>
    </lineage>
</organism>
<dbReference type="EMBL" id="JACHMY010000001">
    <property type="protein sequence ID" value="MBB5836865.1"/>
    <property type="molecule type" value="Genomic_DNA"/>
</dbReference>
<dbReference type="InterPro" id="IPR050189">
    <property type="entry name" value="MFS_Efflux_Transporters"/>
</dbReference>
<protein>
    <submittedName>
        <fullName evidence="8">Putative MFS family arabinose efflux permease</fullName>
    </submittedName>
</protein>
<evidence type="ECO:0000256" key="5">
    <source>
        <dbReference type="ARBA" id="ARBA00023136"/>
    </source>
</evidence>
<evidence type="ECO:0000256" key="6">
    <source>
        <dbReference type="SAM" id="Phobius"/>
    </source>
</evidence>
<dbReference type="RefSeq" id="WP_184796413.1">
    <property type="nucleotide sequence ID" value="NZ_JACHMY010000001.1"/>
</dbReference>
<dbReference type="SUPFAM" id="SSF103473">
    <property type="entry name" value="MFS general substrate transporter"/>
    <property type="match status" value="1"/>
</dbReference>
<dbReference type="InterPro" id="IPR020846">
    <property type="entry name" value="MFS_dom"/>
</dbReference>
<dbReference type="PROSITE" id="PS50850">
    <property type="entry name" value="MFS"/>
    <property type="match status" value="1"/>
</dbReference>
<keyword evidence="9" id="KW-1185">Reference proteome</keyword>
<evidence type="ECO:0000256" key="1">
    <source>
        <dbReference type="ARBA" id="ARBA00004651"/>
    </source>
</evidence>
<dbReference type="PANTHER" id="PTHR43124">
    <property type="entry name" value="PURINE EFFLUX PUMP PBUE"/>
    <property type="match status" value="1"/>
</dbReference>
<dbReference type="Proteomes" id="UP000549971">
    <property type="component" value="Unassembled WGS sequence"/>
</dbReference>
<comment type="subcellular location">
    <subcellularLocation>
        <location evidence="1">Cell membrane</location>
        <topology evidence="1">Multi-pass membrane protein</topology>
    </subcellularLocation>
</comment>
<feature type="transmembrane region" description="Helical" evidence="6">
    <location>
        <begin position="279"/>
        <end position="297"/>
    </location>
</feature>
<evidence type="ECO:0000256" key="2">
    <source>
        <dbReference type="ARBA" id="ARBA00022475"/>
    </source>
</evidence>
<keyword evidence="5 6" id="KW-0472">Membrane</keyword>
<evidence type="ECO:0000313" key="9">
    <source>
        <dbReference type="Proteomes" id="UP000549971"/>
    </source>
</evidence>
<feature type="transmembrane region" description="Helical" evidence="6">
    <location>
        <begin position="215"/>
        <end position="234"/>
    </location>
</feature>
<feature type="transmembrane region" description="Helical" evidence="6">
    <location>
        <begin position="168"/>
        <end position="194"/>
    </location>
</feature>
<dbReference type="AlphaFoldDB" id="A0A7W9MV59"/>
<evidence type="ECO:0000256" key="3">
    <source>
        <dbReference type="ARBA" id="ARBA00022692"/>
    </source>
</evidence>
<feature type="transmembrane region" description="Helical" evidence="6">
    <location>
        <begin position="111"/>
        <end position="131"/>
    </location>
</feature>
<dbReference type="PANTHER" id="PTHR43124:SF3">
    <property type="entry name" value="CHLORAMPHENICOL EFFLUX PUMP RV0191"/>
    <property type="match status" value="1"/>
</dbReference>
<feature type="transmembrane region" description="Helical" evidence="6">
    <location>
        <begin position="81"/>
        <end position="105"/>
    </location>
</feature>
<sequence>MSGAVLVRTPVVRWLGVVAVTLGIFSIVTAEILPIGLLTPIGNDFGLSPGRTGWLMTAPGLVAAVAAPVVTVTTGRVDRRVMLGVLMVVLAGADLLAAAAGAYWLELVSRVLVGLVIGGFWSIGAGLAGRLVPEHQAGRATGVIFSAVPLGSVLGVPAGTFLGEHGGWRFPFVLLAGLSLLVLVALILFVPPLPAEDVTRLAVLREVLRLRQTRVGLVATCLIVVAHFGTYTYVTPFLREVTGVRPELISSLLLVYGVAGLVGNAVAGLAVGRWLRLTFTAAACLLALATLLLPLLGRTTLGAAGLLVVWGLAYGAVPVCSMSWFAAAAPQAREAATVLFTSSFQATLSAGALAGGLLLDRTSVSVVMVCGGLTALVMAGVLLRGDAEHS</sequence>